<dbReference type="EMBL" id="DUZY01000004">
    <property type="protein sequence ID" value="DAD36232.1"/>
    <property type="molecule type" value="Genomic_DNA"/>
</dbReference>
<name>A0A822YUA2_NELNU</name>
<sequence length="86" mass="9388">MERKIHDKISGALNFTSECADSALTIKLSSATNVASEDKSSVSNEELVNQVSVCILVFTDLSTSRTLHSWMQTFGNFVGCLDFPVN</sequence>
<proteinExistence type="predicted"/>
<evidence type="ECO:0000313" key="2">
    <source>
        <dbReference type="Proteomes" id="UP000607653"/>
    </source>
</evidence>
<protein>
    <submittedName>
        <fullName evidence="1">Uncharacterized protein</fullName>
    </submittedName>
</protein>
<evidence type="ECO:0000313" key="1">
    <source>
        <dbReference type="EMBL" id="DAD36232.1"/>
    </source>
</evidence>
<organism evidence="1 2">
    <name type="scientific">Nelumbo nucifera</name>
    <name type="common">Sacred lotus</name>
    <dbReference type="NCBI Taxonomy" id="4432"/>
    <lineage>
        <taxon>Eukaryota</taxon>
        <taxon>Viridiplantae</taxon>
        <taxon>Streptophyta</taxon>
        <taxon>Embryophyta</taxon>
        <taxon>Tracheophyta</taxon>
        <taxon>Spermatophyta</taxon>
        <taxon>Magnoliopsida</taxon>
        <taxon>Proteales</taxon>
        <taxon>Nelumbonaceae</taxon>
        <taxon>Nelumbo</taxon>
    </lineage>
</organism>
<gene>
    <name evidence="1" type="ORF">HUJ06_006872</name>
</gene>
<dbReference type="Proteomes" id="UP000607653">
    <property type="component" value="Unassembled WGS sequence"/>
</dbReference>
<dbReference type="AlphaFoldDB" id="A0A822YUA2"/>
<comment type="caution">
    <text evidence="1">The sequence shown here is derived from an EMBL/GenBank/DDBJ whole genome shotgun (WGS) entry which is preliminary data.</text>
</comment>
<reference evidence="1 2" key="1">
    <citation type="journal article" date="2020" name="Mol. Biol. Evol.">
        <title>Distinct Expression and Methylation Patterns for Genes with Different Fates following a Single Whole-Genome Duplication in Flowering Plants.</title>
        <authorList>
            <person name="Shi T."/>
            <person name="Rahmani R.S."/>
            <person name="Gugger P.F."/>
            <person name="Wang M."/>
            <person name="Li H."/>
            <person name="Zhang Y."/>
            <person name="Li Z."/>
            <person name="Wang Q."/>
            <person name="Van de Peer Y."/>
            <person name="Marchal K."/>
            <person name="Chen J."/>
        </authorList>
    </citation>
    <scope>NUCLEOTIDE SEQUENCE [LARGE SCALE GENOMIC DNA]</scope>
    <source>
        <tissue evidence="1">Leaf</tissue>
    </source>
</reference>
<accession>A0A822YUA2</accession>
<keyword evidence="2" id="KW-1185">Reference proteome</keyword>